<dbReference type="InterPro" id="IPR003615">
    <property type="entry name" value="HNH_nuc"/>
</dbReference>
<dbReference type="Gene3D" id="1.10.30.50">
    <property type="match status" value="1"/>
</dbReference>
<keyword evidence="2" id="KW-0255">Endonuclease</keyword>
<dbReference type="EMBL" id="SMAK01000002">
    <property type="protein sequence ID" value="TCT12343.1"/>
    <property type="molecule type" value="Genomic_DNA"/>
</dbReference>
<organism evidence="2 3">
    <name type="scientific">Tepidamorphus gemmatus</name>
    <dbReference type="NCBI Taxonomy" id="747076"/>
    <lineage>
        <taxon>Bacteria</taxon>
        <taxon>Pseudomonadati</taxon>
        <taxon>Pseudomonadota</taxon>
        <taxon>Alphaproteobacteria</taxon>
        <taxon>Hyphomicrobiales</taxon>
        <taxon>Tepidamorphaceae</taxon>
        <taxon>Tepidamorphus</taxon>
    </lineage>
</organism>
<dbReference type="InterPro" id="IPR002711">
    <property type="entry name" value="HNH"/>
</dbReference>
<keyword evidence="2" id="KW-0540">Nuclease</keyword>
<dbReference type="Pfam" id="PF01844">
    <property type="entry name" value="HNH"/>
    <property type="match status" value="1"/>
</dbReference>
<protein>
    <submittedName>
        <fullName evidence="2">HNH endonuclease</fullName>
    </submittedName>
</protein>
<evidence type="ECO:0000313" key="3">
    <source>
        <dbReference type="Proteomes" id="UP000295678"/>
    </source>
</evidence>
<keyword evidence="3" id="KW-1185">Reference proteome</keyword>
<dbReference type="AlphaFoldDB" id="A0A4V2UZR7"/>
<dbReference type="CDD" id="cd00085">
    <property type="entry name" value="HNHc"/>
    <property type="match status" value="1"/>
</dbReference>
<proteinExistence type="predicted"/>
<gene>
    <name evidence="2" type="ORF">EDC22_10225</name>
</gene>
<reference evidence="2 3" key="1">
    <citation type="submission" date="2019-03" db="EMBL/GenBank/DDBJ databases">
        <title>Genomic Encyclopedia of Type Strains, Phase IV (KMG-IV): sequencing the most valuable type-strain genomes for metagenomic binning, comparative biology and taxonomic classification.</title>
        <authorList>
            <person name="Goeker M."/>
        </authorList>
    </citation>
    <scope>NUCLEOTIDE SEQUENCE [LARGE SCALE GENOMIC DNA]</scope>
    <source>
        <strain evidence="2 3">DSM 19345</strain>
    </source>
</reference>
<evidence type="ECO:0000259" key="1">
    <source>
        <dbReference type="Pfam" id="PF01844"/>
    </source>
</evidence>
<dbReference type="GO" id="GO:0004519">
    <property type="term" value="F:endonuclease activity"/>
    <property type="evidence" value="ECO:0007669"/>
    <property type="project" value="UniProtKB-KW"/>
</dbReference>
<dbReference type="GO" id="GO:0003676">
    <property type="term" value="F:nucleic acid binding"/>
    <property type="evidence" value="ECO:0007669"/>
    <property type="project" value="InterPro"/>
</dbReference>
<dbReference type="Proteomes" id="UP000295678">
    <property type="component" value="Unassembled WGS sequence"/>
</dbReference>
<feature type="domain" description="HNH" evidence="1">
    <location>
        <begin position="1"/>
        <end position="29"/>
    </location>
</feature>
<sequence>MHHIIPFRLTRDNSPTNLIPLCRACHKRVESVFHDVEAVEPPLPVTRLVLFCSIHARRTVTLHMLKSSAHAGQRAAA</sequence>
<keyword evidence="2" id="KW-0378">Hydrolase</keyword>
<evidence type="ECO:0000313" key="2">
    <source>
        <dbReference type="EMBL" id="TCT12343.1"/>
    </source>
</evidence>
<comment type="caution">
    <text evidence="2">The sequence shown here is derived from an EMBL/GenBank/DDBJ whole genome shotgun (WGS) entry which is preliminary data.</text>
</comment>
<name>A0A4V2UZR7_9HYPH</name>
<accession>A0A4V2UZR7</accession>
<dbReference type="GO" id="GO:0008270">
    <property type="term" value="F:zinc ion binding"/>
    <property type="evidence" value="ECO:0007669"/>
    <property type="project" value="InterPro"/>
</dbReference>